<feature type="compositionally biased region" description="Polar residues" evidence="1">
    <location>
        <begin position="206"/>
        <end position="217"/>
    </location>
</feature>
<evidence type="ECO:0000313" key="2">
    <source>
        <dbReference type="EnsemblPlants" id="MELO3C002996.2.1"/>
    </source>
</evidence>
<reference evidence="2" key="1">
    <citation type="submission" date="2023-03" db="UniProtKB">
        <authorList>
            <consortium name="EnsemblPlants"/>
        </authorList>
    </citation>
    <scope>IDENTIFICATION</scope>
</reference>
<proteinExistence type="predicted"/>
<dbReference type="EnsemblPlants" id="MELO3C002996.2.1">
    <property type="protein sequence ID" value="MELO3C002996.2.1"/>
    <property type="gene ID" value="MELO3C002996.2"/>
</dbReference>
<feature type="region of interest" description="Disordered" evidence="1">
    <location>
        <begin position="189"/>
        <end position="220"/>
    </location>
</feature>
<accession>A0A9I9CFX4</accession>
<dbReference type="Gramene" id="MELO3C002996.2.1">
    <property type="protein sequence ID" value="MELO3C002996.2.1"/>
    <property type="gene ID" value="MELO3C002996.2"/>
</dbReference>
<protein>
    <submittedName>
        <fullName evidence="2">Uncharacterized protein</fullName>
    </submittedName>
</protein>
<feature type="region of interest" description="Disordered" evidence="1">
    <location>
        <begin position="98"/>
        <end position="125"/>
    </location>
</feature>
<evidence type="ECO:0000256" key="1">
    <source>
        <dbReference type="SAM" id="MobiDB-lite"/>
    </source>
</evidence>
<name>A0A9I9CFX4_CUCME</name>
<organism evidence="2">
    <name type="scientific">Cucumis melo</name>
    <name type="common">Muskmelon</name>
    <dbReference type="NCBI Taxonomy" id="3656"/>
    <lineage>
        <taxon>Eukaryota</taxon>
        <taxon>Viridiplantae</taxon>
        <taxon>Streptophyta</taxon>
        <taxon>Embryophyta</taxon>
        <taxon>Tracheophyta</taxon>
        <taxon>Spermatophyta</taxon>
        <taxon>Magnoliopsida</taxon>
        <taxon>eudicotyledons</taxon>
        <taxon>Gunneridae</taxon>
        <taxon>Pentapetalae</taxon>
        <taxon>rosids</taxon>
        <taxon>fabids</taxon>
        <taxon>Cucurbitales</taxon>
        <taxon>Cucurbitaceae</taxon>
        <taxon>Benincaseae</taxon>
        <taxon>Cucumis</taxon>
    </lineage>
</organism>
<sequence>MTTTSSSGIPTPPPKHFKMISACNPLKRLCRMNDIHESSPSSFQDVSPASSESVHAKFGINDVTEFVSMEIVPDIDTDSFNDNDNVAFSELLRHPYRSDADSSPTVPISDVPIPPKVPSSEAPSMFTTNDDDLIRYFVRGSSGSYSHAPSIVVTSGSAFVSSSIPPPVSRYMSNPSTTSTVFPSSLQLGTSTVPSGGTPSTVPFESFTQASGPSSDAPTTIPLTSTSTSHPVVLPLGLFLRLQFQKFLTVLLLKDKTLLLPKLADASFHPIFKVDVGDFVFRHGSHVPNLLASFRPPHSSPQSFAADMRISSAGLLLSYNLATHL</sequence>
<dbReference type="AlphaFoldDB" id="A0A9I9CFX4"/>
<feature type="compositionally biased region" description="Low complexity" evidence="1">
    <location>
        <begin position="189"/>
        <end position="203"/>
    </location>
</feature>